<evidence type="ECO:0000313" key="1">
    <source>
        <dbReference type="EMBL" id="QJB33844.1"/>
    </source>
</evidence>
<dbReference type="KEGG" id="coy:HF329_21995"/>
<organism evidence="1 3">
    <name type="scientific">Chitinophaga oryzae</name>
    <dbReference type="NCBI Taxonomy" id="2725414"/>
    <lineage>
        <taxon>Bacteria</taxon>
        <taxon>Pseudomonadati</taxon>
        <taxon>Bacteroidota</taxon>
        <taxon>Chitinophagia</taxon>
        <taxon>Chitinophagales</taxon>
        <taxon>Chitinophagaceae</taxon>
        <taxon>Chitinophaga</taxon>
    </lineage>
</organism>
<evidence type="ECO:0000313" key="3">
    <source>
        <dbReference type="Proteomes" id="UP000502421"/>
    </source>
</evidence>
<name>A0AAE7DA19_9BACT</name>
<dbReference type="EMBL" id="CP051205">
    <property type="protein sequence ID" value="QJB33844.1"/>
    <property type="molecule type" value="Genomic_DNA"/>
</dbReference>
<proteinExistence type="predicted"/>
<protein>
    <submittedName>
        <fullName evidence="1">Uncharacterized protein</fullName>
    </submittedName>
</protein>
<gene>
    <name evidence="2" type="ORF">HF324_21910</name>
    <name evidence="1" type="ORF">HF329_21995</name>
</gene>
<dbReference type="RefSeq" id="WP_168807369.1">
    <property type="nucleotide sequence ID" value="NZ_CP051204.2"/>
</dbReference>
<reference evidence="1" key="2">
    <citation type="submission" date="2020-09" db="EMBL/GenBank/DDBJ databases">
        <authorList>
            <person name="Kittiwongwattana C."/>
        </authorList>
    </citation>
    <scope>NUCLEOTIDE SEQUENCE</scope>
    <source>
        <strain evidence="1">1310</strain>
    </source>
</reference>
<dbReference type="EMBL" id="CP051204">
    <property type="protein sequence ID" value="QJB40373.1"/>
    <property type="molecule type" value="Genomic_DNA"/>
</dbReference>
<keyword evidence="4" id="KW-1185">Reference proteome</keyword>
<evidence type="ECO:0000313" key="4">
    <source>
        <dbReference type="Proteomes" id="UP000503144"/>
    </source>
</evidence>
<dbReference type="AlphaFoldDB" id="A0AAE7DA19"/>
<evidence type="ECO:0000313" key="2">
    <source>
        <dbReference type="EMBL" id="QJB40373.1"/>
    </source>
</evidence>
<dbReference type="Proteomes" id="UP000503144">
    <property type="component" value="Chromosome"/>
</dbReference>
<dbReference type="Proteomes" id="UP000502421">
    <property type="component" value="Chromosome"/>
</dbReference>
<reference evidence="3" key="1">
    <citation type="submission" date="2020-04" db="EMBL/GenBank/DDBJ databases">
        <authorList>
            <person name="Kittiwongwattana C."/>
        </authorList>
    </citation>
    <scope>NUCLEOTIDE SEQUENCE [LARGE SCALE GENOMIC DNA]</scope>
    <source>
        <strain evidence="2">1303</strain>
        <strain evidence="3">1310</strain>
    </source>
</reference>
<accession>A0AAE7DA19</accession>
<sequence>MAASLLLFMHNSPENFNFESFRRSYGLEQHTVFKLKFYLGNSQLQLRIKLPELFYFSFRLRCCQPDKIAFYNSA</sequence>